<protein>
    <submittedName>
        <fullName evidence="2">Uncharacterized protein</fullName>
    </submittedName>
</protein>
<reference evidence="2 3" key="1">
    <citation type="submission" date="2016-07" db="EMBL/GenBank/DDBJ databases">
        <title>Pervasive Adenine N6-methylation of Active Genes in Fungi.</title>
        <authorList>
            <consortium name="DOE Joint Genome Institute"/>
            <person name="Mondo S.J."/>
            <person name="Dannebaum R.O."/>
            <person name="Kuo R.C."/>
            <person name="Labutti K."/>
            <person name="Haridas S."/>
            <person name="Kuo A."/>
            <person name="Salamov A."/>
            <person name="Ahrendt S.R."/>
            <person name="Lipzen A."/>
            <person name="Sullivan W."/>
            <person name="Andreopoulos W.B."/>
            <person name="Clum A."/>
            <person name="Lindquist E."/>
            <person name="Daum C."/>
            <person name="Ramamoorthy G.K."/>
            <person name="Gryganskyi A."/>
            <person name="Culley D."/>
            <person name="Magnuson J.K."/>
            <person name="James T.Y."/>
            <person name="O'Malley M.A."/>
            <person name="Stajich J.E."/>
            <person name="Spatafora J.W."/>
            <person name="Visel A."/>
            <person name="Grigoriev I.V."/>
        </authorList>
    </citation>
    <scope>NUCLEOTIDE SEQUENCE [LARGE SCALE GENOMIC DNA]</scope>
    <source>
        <strain evidence="2 3">NRRL 1336</strain>
    </source>
</reference>
<name>A0A1X2HDX2_9FUNG</name>
<comment type="caution">
    <text evidence="2">The sequence shown here is derived from an EMBL/GenBank/DDBJ whole genome shotgun (WGS) entry which is preliminary data.</text>
</comment>
<accession>A0A1X2HDX2</accession>
<evidence type="ECO:0000256" key="1">
    <source>
        <dbReference type="SAM" id="MobiDB-lite"/>
    </source>
</evidence>
<dbReference type="AlphaFoldDB" id="A0A1X2HDX2"/>
<feature type="region of interest" description="Disordered" evidence="1">
    <location>
        <begin position="31"/>
        <end position="110"/>
    </location>
</feature>
<evidence type="ECO:0000313" key="3">
    <source>
        <dbReference type="Proteomes" id="UP000193560"/>
    </source>
</evidence>
<proteinExistence type="predicted"/>
<evidence type="ECO:0000313" key="2">
    <source>
        <dbReference type="EMBL" id="ORY97154.1"/>
    </source>
</evidence>
<feature type="compositionally biased region" description="Basic and acidic residues" evidence="1">
    <location>
        <begin position="85"/>
        <end position="100"/>
    </location>
</feature>
<sequence length="133" mass="14638">MSLLRQVVSIELKAVNHIVAIHQKKVERLPSGNRNFGAYSQSNAQKYAPQPKMNGRGYPAEGSKDGARGNKHQCYSGTMMVPGKKPVDESDLHTDNKNKIEQTMYSRRRTTPVNLKKNGAVLKKGITSTAVAS</sequence>
<dbReference type="Proteomes" id="UP000193560">
    <property type="component" value="Unassembled WGS sequence"/>
</dbReference>
<dbReference type="EMBL" id="MCGE01000066">
    <property type="protein sequence ID" value="ORY97154.1"/>
    <property type="molecule type" value="Genomic_DNA"/>
</dbReference>
<feature type="compositionally biased region" description="Polar residues" evidence="1">
    <location>
        <begin position="32"/>
        <end position="45"/>
    </location>
</feature>
<gene>
    <name evidence="2" type="ORF">BCR42DRAFT_444735</name>
</gene>
<keyword evidence="3" id="KW-1185">Reference proteome</keyword>
<organism evidence="2 3">
    <name type="scientific">Absidia repens</name>
    <dbReference type="NCBI Taxonomy" id="90262"/>
    <lineage>
        <taxon>Eukaryota</taxon>
        <taxon>Fungi</taxon>
        <taxon>Fungi incertae sedis</taxon>
        <taxon>Mucoromycota</taxon>
        <taxon>Mucoromycotina</taxon>
        <taxon>Mucoromycetes</taxon>
        <taxon>Mucorales</taxon>
        <taxon>Cunninghamellaceae</taxon>
        <taxon>Absidia</taxon>
    </lineage>
</organism>